<dbReference type="InterPro" id="IPR000477">
    <property type="entry name" value="RT_dom"/>
</dbReference>
<evidence type="ECO:0000313" key="3">
    <source>
        <dbReference type="Proteomes" id="UP000050761"/>
    </source>
</evidence>
<evidence type="ECO:0000313" key="4">
    <source>
        <dbReference type="WBParaSite" id="HPBE_0001275401-mRNA-1"/>
    </source>
</evidence>
<evidence type="ECO:0000259" key="1">
    <source>
        <dbReference type="PROSITE" id="PS50878"/>
    </source>
</evidence>
<gene>
    <name evidence="2" type="ORF">HPBE_LOCUS12755</name>
</gene>
<proteinExistence type="predicted"/>
<dbReference type="Pfam" id="PF00078">
    <property type="entry name" value="RVT_1"/>
    <property type="match status" value="1"/>
</dbReference>
<dbReference type="InterPro" id="IPR043502">
    <property type="entry name" value="DNA/RNA_pol_sf"/>
</dbReference>
<keyword evidence="3" id="KW-1185">Reference proteome</keyword>
<dbReference type="OrthoDB" id="5837891at2759"/>
<accession>A0A183FWF0</accession>
<dbReference type="PROSITE" id="PS50878">
    <property type="entry name" value="RT_POL"/>
    <property type="match status" value="1"/>
</dbReference>
<dbReference type="EMBL" id="UZAH01027624">
    <property type="protein sequence ID" value="VDO93468.1"/>
    <property type="molecule type" value="Genomic_DNA"/>
</dbReference>
<dbReference type="PANTHER" id="PTHR47027">
    <property type="entry name" value="REVERSE TRANSCRIPTASE DOMAIN-CONTAINING PROTEIN"/>
    <property type="match status" value="1"/>
</dbReference>
<protein>
    <submittedName>
        <fullName evidence="4">Reverse transcriptase domain-containing protein</fullName>
    </submittedName>
</protein>
<name>A0A183FWF0_HELPZ</name>
<evidence type="ECO:0000313" key="2">
    <source>
        <dbReference type="EMBL" id="VDO93468.1"/>
    </source>
</evidence>
<sequence>MDITVGLHQGSALSPLLFVLTLDCIVNHLEEGPLRTILYADGIALVADSGEELEGKVQVWQVALAGNGLLLNVRKTKFISSKQCTKPILDCQGEVIEKVEQFCSLGSDLSEEGSVDQALKGRISATWLKWRECTGILCDRRCTRTLKGKLYRTVVRPALHYGSECWALGKAQERQLHAAEMRMIRWTRRDKVRNEDVMAVMKTAPIQPKMREQPEVVQAHP</sequence>
<dbReference type="AlphaFoldDB" id="A0A183FWF0"/>
<dbReference type="Proteomes" id="UP000050761">
    <property type="component" value="Unassembled WGS sequence"/>
</dbReference>
<accession>A0A3P8CZC9</accession>
<dbReference type="WBParaSite" id="HPBE_0001275401-mRNA-1">
    <property type="protein sequence ID" value="HPBE_0001275401-mRNA-1"/>
    <property type="gene ID" value="HPBE_0001275401"/>
</dbReference>
<reference evidence="2 3" key="1">
    <citation type="submission" date="2018-11" db="EMBL/GenBank/DDBJ databases">
        <authorList>
            <consortium name="Pathogen Informatics"/>
        </authorList>
    </citation>
    <scope>NUCLEOTIDE SEQUENCE [LARGE SCALE GENOMIC DNA]</scope>
</reference>
<reference evidence="4" key="2">
    <citation type="submission" date="2019-09" db="UniProtKB">
        <authorList>
            <consortium name="WormBaseParasite"/>
        </authorList>
    </citation>
    <scope>IDENTIFICATION</scope>
</reference>
<dbReference type="PANTHER" id="PTHR47027:SF28">
    <property type="entry name" value="ENDONUCLEASE-REVERSE TRANSCRIPTASE"/>
    <property type="match status" value="1"/>
</dbReference>
<organism evidence="3 4">
    <name type="scientific">Heligmosomoides polygyrus</name>
    <name type="common">Parasitic roundworm</name>
    <dbReference type="NCBI Taxonomy" id="6339"/>
    <lineage>
        <taxon>Eukaryota</taxon>
        <taxon>Metazoa</taxon>
        <taxon>Ecdysozoa</taxon>
        <taxon>Nematoda</taxon>
        <taxon>Chromadorea</taxon>
        <taxon>Rhabditida</taxon>
        <taxon>Rhabditina</taxon>
        <taxon>Rhabditomorpha</taxon>
        <taxon>Strongyloidea</taxon>
        <taxon>Heligmosomidae</taxon>
        <taxon>Heligmosomoides</taxon>
    </lineage>
</organism>
<dbReference type="SUPFAM" id="SSF56672">
    <property type="entry name" value="DNA/RNA polymerases"/>
    <property type="match status" value="1"/>
</dbReference>
<feature type="domain" description="Reverse transcriptase" evidence="1">
    <location>
        <begin position="1"/>
        <end position="96"/>
    </location>
</feature>